<evidence type="ECO:0000256" key="4">
    <source>
        <dbReference type="ARBA" id="ARBA00022606"/>
    </source>
</evidence>
<feature type="transmembrane region" description="Helical" evidence="11">
    <location>
        <begin position="200"/>
        <end position="219"/>
    </location>
</feature>
<proteinExistence type="inferred from homology"/>
<dbReference type="EnsemblProtists" id="EKX47260">
    <property type="protein sequence ID" value="EKX47260"/>
    <property type="gene ID" value="GUITHDRAFT_106708"/>
</dbReference>
<keyword evidence="4" id="KW-0716">Sensory transduction</keyword>
<dbReference type="GO" id="GO:0009881">
    <property type="term" value="F:photoreceptor activity"/>
    <property type="evidence" value="ECO:0007669"/>
    <property type="project" value="UniProtKB-KW"/>
</dbReference>
<dbReference type="PANTHER" id="PTHR28286">
    <property type="match status" value="1"/>
</dbReference>
<keyword evidence="7 11" id="KW-1133">Transmembrane helix</keyword>
<evidence type="ECO:0000256" key="6">
    <source>
        <dbReference type="ARBA" id="ARBA00022925"/>
    </source>
</evidence>
<dbReference type="GeneID" id="17303942"/>
<dbReference type="SUPFAM" id="SSF81321">
    <property type="entry name" value="Family A G protein-coupled receptor-like"/>
    <property type="match status" value="1"/>
</dbReference>
<evidence type="ECO:0000313" key="14">
    <source>
        <dbReference type="Proteomes" id="UP000011087"/>
    </source>
</evidence>
<dbReference type="EMBL" id="JH992990">
    <property type="protein sequence ID" value="EKX47260.1"/>
    <property type="molecule type" value="Genomic_DNA"/>
</dbReference>
<keyword evidence="9 11" id="KW-0472">Membrane</keyword>
<dbReference type="OMA" id="MFLGMLY"/>
<dbReference type="Gene3D" id="1.20.1070.10">
    <property type="entry name" value="Rhodopsin 7-helix transmembrane proteins"/>
    <property type="match status" value="1"/>
</dbReference>
<dbReference type="AlphaFoldDB" id="L1JGN9"/>
<dbReference type="InterPro" id="IPR001425">
    <property type="entry name" value="Arc/bac/fun_rhodopsins"/>
</dbReference>
<reference evidence="12 14" key="1">
    <citation type="journal article" date="2012" name="Nature">
        <title>Algal genomes reveal evolutionary mosaicism and the fate of nucleomorphs.</title>
        <authorList>
            <consortium name="DOE Joint Genome Institute"/>
            <person name="Curtis B.A."/>
            <person name="Tanifuji G."/>
            <person name="Burki F."/>
            <person name="Gruber A."/>
            <person name="Irimia M."/>
            <person name="Maruyama S."/>
            <person name="Arias M.C."/>
            <person name="Ball S.G."/>
            <person name="Gile G.H."/>
            <person name="Hirakawa Y."/>
            <person name="Hopkins J.F."/>
            <person name="Kuo A."/>
            <person name="Rensing S.A."/>
            <person name="Schmutz J."/>
            <person name="Symeonidi A."/>
            <person name="Elias M."/>
            <person name="Eveleigh R.J."/>
            <person name="Herman E.K."/>
            <person name="Klute M.J."/>
            <person name="Nakayama T."/>
            <person name="Obornik M."/>
            <person name="Reyes-Prieto A."/>
            <person name="Armbrust E.V."/>
            <person name="Aves S.J."/>
            <person name="Beiko R.G."/>
            <person name="Coutinho P."/>
            <person name="Dacks J.B."/>
            <person name="Durnford D.G."/>
            <person name="Fast N.M."/>
            <person name="Green B.R."/>
            <person name="Grisdale C.J."/>
            <person name="Hempel F."/>
            <person name="Henrissat B."/>
            <person name="Hoppner M.P."/>
            <person name="Ishida K."/>
            <person name="Kim E."/>
            <person name="Koreny L."/>
            <person name="Kroth P.G."/>
            <person name="Liu Y."/>
            <person name="Malik S.B."/>
            <person name="Maier U.G."/>
            <person name="McRose D."/>
            <person name="Mock T."/>
            <person name="Neilson J.A."/>
            <person name="Onodera N.T."/>
            <person name="Poole A.M."/>
            <person name="Pritham E.J."/>
            <person name="Richards T.A."/>
            <person name="Rocap G."/>
            <person name="Roy S.W."/>
            <person name="Sarai C."/>
            <person name="Schaack S."/>
            <person name="Shirato S."/>
            <person name="Slamovits C.H."/>
            <person name="Spencer D.F."/>
            <person name="Suzuki S."/>
            <person name="Worden A.Z."/>
            <person name="Zauner S."/>
            <person name="Barry K."/>
            <person name="Bell C."/>
            <person name="Bharti A.K."/>
            <person name="Crow J.A."/>
            <person name="Grimwood J."/>
            <person name="Kramer R."/>
            <person name="Lindquist E."/>
            <person name="Lucas S."/>
            <person name="Salamov A."/>
            <person name="McFadden G.I."/>
            <person name="Lane C.E."/>
            <person name="Keeling P.J."/>
            <person name="Gray M.W."/>
            <person name="Grigoriev I.V."/>
            <person name="Archibald J.M."/>
        </authorList>
    </citation>
    <scope>NUCLEOTIDE SEQUENCE</scope>
    <source>
        <strain evidence="12 14">CCMP2712</strain>
    </source>
</reference>
<organism evidence="12">
    <name type="scientific">Guillardia theta (strain CCMP2712)</name>
    <name type="common">Cryptophyte</name>
    <dbReference type="NCBI Taxonomy" id="905079"/>
    <lineage>
        <taxon>Eukaryota</taxon>
        <taxon>Cryptophyceae</taxon>
        <taxon>Pyrenomonadales</taxon>
        <taxon>Geminigeraceae</taxon>
        <taxon>Guillardia</taxon>
    </lineage>
</organism>
<dbReference type="SMART" id="SM01021">
    <property type="entry name" value="Bac_rhodopsin"/>
    <property type="match status" value="1"/>
</dbReference>
<evidence type="ECO:0000256" key="11">
    <source>
        <dbReference type="SAM" id="Phobius"/>
    </source>
</evidence>
<keyword evidence="14" id="KW-1185">Reference proteome</keyword>
<gene>
    <name evidence="12" type="ORF">GUITHDRAFT_106708</name>
</gene>
<dbReference type="Pfam" id="PF01036">
    <property type="entry name" value="Bac_rhodopsin"/>
    <property type="match status" value="1"/>
</dbReference>
<feature type="transmembrane region" description="Helical" evidence="11">
    <location>
        <begin position="46"/>
        <end position="65"/>
    </location>
</feature>
<comment type="subcellular location">
    <subcellularLocation>
        <location evidence="1">Membrane</location>
        <topology evidence="1">Multi-pass membrane protein</topology>
    </subcellularLocation>
</comment>
<dbReference type="RefSeq" id="XP_005834240.1">
    <property type="nucleotide sequence ID" value="XM_005834183.1"/>
</dbReference>
<comment type="similarity">
    <text evidence="2">Belongs to the archaeal/bacterial/fungal opsin family.</text>
</comment>
<dbReference type="PaxDb" id="55529-EKX47260"/>
<evidence type="ECO:0000256" key="2">
    <source>
        <dbReference type="ARBA" id="ARBA00008130"/>
    </source>
</evidence>
<dbReference type="PANTHER" id="PTHR28286:SF2">
    <property type="entry name" value="BACTERIORHODOPSIN _OPSIN, NOPA (EUROFUNG)"/>
    <property type="match status" value="1"/>
</dbReference>
<evidence type="ECO:0000256" key="8">
    <source>
        <dbReference type="ARBA" id="ARBA00022991"/>
    </source>
</evidence>
<evidence type="ECO:0000256" key="7">
    <source>
        <dbReference type="ARBA" id="ARBA00022989"/>
    </source>
</evidence>
<evidence type="ECO:0000256" key="1">
    <source>
        <dbReference type="ARBA" id="ARBA00004141"/>
    </source>
</evidence>
<keyword evidence="10" id="KW-0675">Receptor</keyword>
<keyword evidence="5 11" id="KW-0812">Transmembrane</keyword>
<keyword evidence="3" id="KW-0600">Photoreceptor protein</keyword>
<dbReference type="CDD" id="cd14965">
    <property type="entry name" value="7tm_Opsins_type1"/>
    <property type="match status" value="1"/>
</dbReference>
<reference evidence="14" key="2">
    <citation type="submission" date="2012-11" db="EMBL/GenBank/DDBJ databases">
        <authorList>
            <person name="Kuo A."/>
            <person name="Curtis B.A."/>
            <person name="Tanifuji G."/>
            <person name="Burki F."/>
            <person name="Gruber A."/>
            <person name="Irimia M."/>
            <person name="Maruyama S."/>
            <person name="Arias M.C."/>
            <person name="Ball S.G."/>
            <person name="Gile G.H."/>
            <person name="Hirakawa Y."/>
            <person name="Hopkins J.F."/>
            <person name="Rensing S.A."/>
            <person name="Schmutz J."/>
            <person name="Symeonidi A."/>
            <person name="Elias M."/>
            <person name="Eveleigh R.J."/>
            <person name="Herman E.K."/>
            <person name="Klute M.J."/>
            <person name="Nakayama T."/>
            <person name="Obornik M."/>
            <person name="Reyes-Prieto A."/>
            <person name="Armbrust E.V."/>
            <person name="Aves S.J."/>
            <person name="Beiko R.G."/>
            <person name="Coutinho P."/>
            <person name="Dacks J.B."/>
            <person name="Durnford D.G."/>
            <person name="Fast N.M."/>
            <person name="Green B.R."/>
            <person name="Grisdale C."/>
            <person name="Hempe F."/>
            <person name="Henrissat B."/>
            <person name="Hoppner M.P."/>
            <person name="Ishida K.-I."/>
            <person name="Kim E."/>
            <person name="Koreny L."/>
            <person name="Kroth P.G."/>
            <person name="Liu Y."/>
            <person name="Malik S.-B."/>
            <person name="Maier U.G."/>
            <person name="McRose D."/>
            <person name="Mock T."/>
            <person name="Neilson J.A."/>
            <person name="Onodera N.T."/>
            <person name="Poole A.M."/>
            <person name="Pritham E.J."/>
            <person name="Richards T.A."/>
            <person name="Rocap G."/>
            <person name="Roy S.W."/>
            <person name="Sarai C."/>
            <person name="Schaack S."/>
            <person name="Shirato S."/>
            <person name="Slamovits C.H."/>
            <person name="Spencer D.F."/>
            <person name="Suzuki S."/>
            <person name="Worden A.Z."/>
            <person name="Zauner S."/>
            <person name="Barry K."/>
            <person name="Bell C."/>
            <person name="Bharti A.K."/>
            <person name="Crow J.A."/>
            <person name="Grimwood J."/>
            <person name="Kramer R."/>
            <person name="Lindquist E."/>
            <person name="Lucas S."/>
            <person name="Salamov A."/>
            <person name="McFadden G.I."/>
            <person name="Lane C.E."/>
            <person name="Keeling P.J."/>
            <person name="Gray M.W."/>
            <person name="Grigoriev I.V."/>
            <person name="Archibald J.M."/>
        </authorList>
    </citation>
    <scope>NUCLEOTIDE SEQUENCE</scope>
    <source>
        <strain evidence="14">CCMP2712</strain>
    </source>
</reference>
<sequence>MSSLTNAGSMQGDYEPAEIEIAMSMATMMFMVADDDDVDWENTKHFLLIGFLGMFVGAIVFYYLSMNKKEKKLHETLMFLVAVTSAAAYYLMWSGFGVVKKTDSAGKERLVFFAHFIERLLTTPLLLYSICDLTNAAKGETVMILGLDMLMVASSTIGATQLRPWKWFWWTVGIAFFVLLALQVWSLYSKAKESGNSYAAGLQVLVMILLVSFIVYPTVWVLGEEGLQAISINMESGLYVLVDLVSKIVFGLYLLFAVLGSEEQDSEGAEKTSLV</sequence>
<protein>
    <recommendedName>
        <fullName evidence="15">Rhodopsin</fullName>
    </recommendedName>
</protein>
<feature type="transmembrane region" description="Helical" evidence="11">
    <location>
        <begin position="167"/>
        <end position="188"/>
    </location>
</feature>
<dbReference type="PRINTS" id="PR00251">
    <property type="entry name" value="BACTRLOPSIN"/>
</dbReference>
<keyword evidence="8" id="KW-0157">Chromophore</keyword>
<evidence type="ECO:0000256" key="5">
    <source>
        <dbReference type="ARBA" id="ARBA00022692"/>
    </source>
</evidence>
<evidence type="ECO:0000256" key="10">
    <source>
        <dbReference type="ARBA" id="ARBA00023170"/>
    </source>
</evidence>
<feature type="transmembrane region" description="Helical" evidence="11">
    <location>
        <begin position="239"/>
        <end position="259"/>
    </location>
</feature>
<dbReference type="GO" id="GO:0007602">
    <property type="term" value="P:phototransduction"/>
    <property type="evidence" value="ECO:0007669"/>
    <property type="project" value="UniProtKB-KW"/>
</dbReference>
<dbReference type="KEGG" id="gtt:GUITHDRAFT_106708"/>
<dbReference type="Proteomes" id="UP000011087">
    <property type="component" value="Unassembled WGS sequence"/>
</dbReference>
<name>L1JGN9_GUITC</name>
<evidence type="ECO:0008006" key="15">
    <source>
        <dbReference type="Google" id="ProtNLM"/>
    </source>
</evidence>
<evidence type="ECO:0000313" key="12">
    <source>
        <dbReference type="EMBL" id="EKX47260.1"/>
    </source>
</evidence>
<dbReference type="GO" id="GO:0005886">
    <property type="term" value="C:plasma membrane"/>
    <property type="evidence" value="ECO:0007669"/>
    <property type="project" value="TreeGrafter"/>
</dbReference>
<accession>L1JGN9</accession>
<keyword evidence="6" id="KW-0681">Retinal protein</keyword>
<dbReference type="HOGENOM" id="CLU_054785_5_2_1"/>
<feature type="transmembrane region" description="Helical" evidence="11">
    <location>
        <begin position="77"/>
        <end position="98"/>
    </location>
</feature>
<dbReference type="OrthoDB" id="10261467at2759"/>
<evidence type="ECO:0000313" key="13">
    <source>
        <dbReference type="EnsemblProtists" id="EKX47260"/>
    </source>
</evidence>
<reference evidence="13" key="3">
    <citation type="submission" date="2015-06" db="UniProtKB">
        <authorList>
            <consortium name="EnsemblProtists"/>
        </authorList>
    </citation>
    <scope>IDENTIFICATION</scope>
</reference>
<evidence type="ECO:0000256" key="9">
    <source>
        <dbReference type="ARBA" id="ARBA00023136"/>
    </source>
</evidence>
<evidence type="ECO:0000256" key="3">
    <source>
        <dbReference type="ARBA" id="ARBA00022543"/>
    </source>
</evidence>